<keyword evidence="3" id="KW-0862">Zinc</keyword>
<reference evidence="6" key="1">
    <citation type="submission" date="2020-11" db="EMBL/GenBank/DDBJ databases">
        <authorList>
            <consortium name="DOE Joint Genome Institute"/>
            <person name="Ahrendt S."/>
            <person name="Riley R."/>
            <person name="Andreopoulos W."/>
            <person name="Labutti K."/>
            <person name="Pangilinan J."/>
            <person name="Ruiz-Duenas F.J."/>
            <person name="Barrasa J.M."/>
            <person name="Sanchez-Garcia M."/>
            <person name="Camarero S."/>
            <person name="Miyauchi S."/>
            <person name="Serrano A."/>
            <person name="Linde D."/>
            <person name="Babiker R."/>
            <person name="Drula E."/>
            <person name="Ayuso-Fernandez I."/>
            <person name="Pacheco R."/>
            <person name="Padilla G."/>
            <person name="Ferreira P."/>
            <person name="Barriuso J."/>
            <person name="Kellner H."/>
            <person name="Castanera R."/>
            <person name="Alfaro M."/>
            <person name="Ramirez L."/>
            <person name="Pisabarro A.G."/>
            <person name="Kuo A."/>
            <person name="Tritt A."/>
            <person name="Lipzen A."/>
            <person name="He G."/>
            <person name="Yan M."/>
            <person name="Ng V."/>
            <person name="Cullen D."/>
            <person name="Martin F."/>
            <person name="Rosso M.-N."/>
            <person name="Henrissat B."/>
            <person name="Hibbett D."/>
            <person name="Martinez A.T."/>
            <person name="Grigoriev I.V."/>
        </authorList>
    </citation>
    <scope>NUCLEOTIDE SEQUENCE</scope>
    <source>
        <strain evidence="6">CIRM-BRFM 674</strain>
    </source>
</reference>
<evidence type="ECO:0000313" key="7">
    <source>
        <dbReference type="Proteomes" id="UP000807469"/>
    </source>
</evidence>
<feature type="domain" description="MYND-type" evidence="5">
    <location>
        <begin position="394"/>
        <end position="433"/>
    </location>
</feature>
<evidence type="ECO:0000256" key="1">
    <source>
        <dbReference type="ARBA" id="ARBA00022723"/>
    </source>
</evidence>
<name>A0A9P6CLK1_9AGAR</name>
<dbReference type="InterPro" id="IPR002893">
    <property type="entry name" value="Znf_MYND"/>
</dbReference>
<dbReference type="Gene3D" id="6.10.140.2220">
    <property type="match status" value="1"/>
</dbReference>
<organism evidence="6 7">
    <name type="scientific">Pholiota conissans</name>
    <dbReference type="NCBI Taxonomy" id="109636"/>
    <lineage>
        <taxon>Eukaryota</taxon>
        <taxon>Fungi</taxon>
        <taxon>Dikarya</taxon>
        <taxon>Basidiomycota</taxon>
        <taxon>Agaricomycotina</taxon>
        <taxon>Agaricomycetes</taxon>
        <taxon>Agaricomycetidae</taxon>
        <taxon>Agaricales</taxon>
        <taxon>Agaricineae</taxon>
        <taxon>Strophariaceae</taxon>
        <taxon>Pholiota</taxon>
    </lineage>
</organism>
<dbReference type="Proteomes" id="UP000807469">
    <property type="component" value="Unassembled WGS sequence"/>
</dbReference>
<dbReference type="PROSITE" id="PS50865">
    <property type="entry name" value="ZF_MYND_2"/>
    <property type="match status" value="1"/>
</dbReference>
<comment type="caution">
    <text evidence="6">The sequence shown here is derived from an EMBL/GenBank/DDBJ whole genome shotgun (WGS) entry which is preliminary data.</text>
</comment>
<keyword evidence="7" id="KW-1185">Reference proteome</keyword>
<evidence type="ECO:0000259" key="5">
    <source>
        <dbReference type="PROSITE" id="PS50865"/>
    </source>
</evidence>
<accession>A0A9P6CLK1</accession>
<evidence type="ECO:0000256" key="4">
    <source>
        <dbReference type="PROSITE-ProRule" id="PRU00134"/>
    </source>
</evidence>
<dbReference type="SUPFAM" id="SSF48403">
    <property type="entry name" value="Ankyrin repeat"/>
    <property type="match status" value="1"/>
</dbReference>
<proteinExistence type="predicted"/>
<dbReference type="AlphaFoldDB" id="A0A9P6CLK1"/>
<dbReference type="InterPro" id="IPR036770">
    <property type="entry name" value="Ankyrin_rpt-contain_sf"/>
</dbReference>
<sequence>MVKSSAEPKLSKPLLPPEFIHRIESDPKLKGAAKSYVYSLEAHTERLDMLRWWKPLNPNIPAIVWNGQDHFDKENKRTLVHLYGFNGDILALCELIRCGANPDLDDAYCVPPMFIVINKMVRLHMPDKFVALKENGEPPNQSDIEMALYQCEQVIRILVEQHVDVNKTNGPVSYLQAACFMKNWDLITLFLEHGAKNTMPHFVIEKYMTEAEQARFYSLVRAKSNKKRPLRICPCWSGKTIKNCHSKAQPYPSKFICVCGSGKIYEKCCLRKCPMVEKWDDAHGFIDHYMAEQMCPSATDEERIHVAGLLAGVIEPFADPAFIYALRRSAFCPLPFGSNFSRKIQEGGMRTWNSLVDQYIEEGTDKRSKFDIERAAKIGIRAGALIRTCEGVGCCKVERRDIEALKSCAKCNIAVYCSAVCQRSAWPTHKKVCCTKKQKAQPLPSQHRMAEFEKSLGPEA</sequence>
<evidence type="ECO:0000313" key="6">
    <source>
        <dbReference type="EMBL" id="KAF9471246.1"/>
    </source>
</evidence>
<keyword evidence="1" id="KW-0479">Metal-binding</keyword>
<evidence type="ECO:0000256" key="3">
    <source>
        <dbReference type="ARBA" id="ARBA00022833"/>
    </source>
</evidence>
<dbReference type="EMBL" id="MU155725">
    <property type="protein sequence ID" value="KAF9471246.1"/>
    <property type="molecule type" value="Genomic_DNA"/>
</dbReference>
<gene>
    <name evidence="6" type="ORF">BDN70DRAFT_869315</name>
</gene>
<dbReference type="SUPFAM" id="SSF144232">
    <property type="entry name" value="HIT/MYND zinc finger-like"/>
    <property type="match status" value="1"/>
</dbReference>
<evidence type="ECO:0000256" key="2">
    <source>
        <dbReference type="ARBA" id="ARBA00022771"/>
    </source>
</evidence>
<dbReference type="GO" id="GO:0008270">
    <property type="term" value="F:zinc ion binding"/>
    <property type="evidence" value="ECO:0007669"/>
    <property type="project" value="UniProtKB-KW"/>
</dbReference>
<dbReference type="Pfam" id="PF01753">
    <property type="entry name" value="zf-MYND"/>
    <property type="match status" value="1"/>
</dbReference>
<dbReference type="OrthoDB" id="432970at2759"/>
<keyword evidence="2 4" id="KW-0863">Zinc-finger</keyword>
<protein>
    <recommendedName>
        <fullName evidence="5">MYND-type domain-containing protein</fullName>
    </recommendedName>
</protein>
<dbReference type="Gene3D" id="1.25.40.20">
    <property type="entry name" value="Ankyrin repeat-containing domain"/>
    <property type="match status" value="1"/>
</dbReference>